<name>A0AAW5EXX5_CLOSY</name>
<dbReference type="RefSeq" id="WP_024739464.1">
    <property type="nucleotide sequence ID" value="NZ_CABHNX010000011.1"/>
</dbReference>
<evidence type="ECO:0008006" key="4">
    <source>
        <dbReference type="Google" id="ProtNLM"/>
    </source>
</evidence>
<dbReference type="EMBL" id="JAINVB010000001">
    <property type="protein sequence ID" value="MCK0084866.1"/>
    <property type="molecule type" value="Genomic_DNA"/>
</dbReference>
<evidence type="ECO:0000256" key="1">
    <source>
        <dbReference type="SAM" id="SignalP"/>
    </source>
</evidence>
<gene>
    <name evidence="2" type="ORF">K5I21_03025</name>
</gene>
<feature type="signal peptide" evidence="1">
    <location>
        <begin position="1"/>
        <end position="23"/>
    </location>
</feature>
<proteinExistence type="predicted"/>
<sequence length="193" mass="20693">MKYGKKILAVVLLLLSGTGMLTAAAGSRTGDAQVRTERDLQLQSVTMEELEEIREREKGGMTGLLNIAGWRYGEAGNVKEPLSGKKAGVGTVYVNGPVSLAFPAKVLSGSYESVMGKKDCVLTRELSWSLFGSVDTAGCQVDFGGKTYTVTAVIDKEEMVMFLTADEGAVQKAAFSFSGRERIDSKMKALGFE</sequence>
<organism evidence="2 3">
    <name type="scientific">Clostridium symbiosum</name>
    <name type="common">Bacteroides symbiosus</name>
    <dbReference type="NCBI Taxonomy" id="1512"/>
    <lineage>
        <taxon>Bacteria</taxon>
        <taxon>Bacillati</taxon>
        <taxon>Bacillota</taxon>
        <taxon>Clostridia</taxon>
        <taxon>Lachnospirales</taxon>
        <taxon>Lachnospiraceae</taxon>
        <taxon>Otoolea</taxon>
    </lineage>
</organism>
<evidence type="ECO:0000313" key="2">
    <source>
        <dbReference type="EMBL" id="MCK0084866.1"/>
    </source>
</evidence>
<dbReference type="Proteomes" id="UP001203136">
    <property type="component" value="Unassembled WGS sequence"/>
</dbReference>
<feature type="chain" id="PRO_5043913304" description="DUF4251 domain-containing protein" evidence="1">
    <location>
        <begin position="24"/>
        <end position="193"/>
    </location>
</feature>
<evidence type="ECO:0000313" key="3">
    <source>
        <dbReference type="Proteomes" id="UP001203136"/>
    </source>
</evidence>
<keyword evidence="1" id="KW-0732">Signal</keyword>
<protein>
    <recommendedName>
        <fullName evidence="4">DUF4251 domain-containing protein</fullName>
    </recommendedName>
</protein>
<dbReference type="AlphaFoldDB" id="A0AAW5EXX5"/>
<comment type="caution">
    <text evidence="2">The sequence shown here is derived from an EMBL/GenBank/DDBJ whole genome shotgun (WGS) entry which is preliminary data.</text>
</comment>
<reference evidence="2" key="1">
    <citation type="journal article" date="2022" name="Cell Host Microbe">
        <title>Colonization of the live biotherapeutic product VE303 and modulation of the microbiota and metabolites in healthy volunteers.</title>
        <authorList>
            <person name="Dsouza M."/>
            <person name="Menon R."/>
            <person name="Crossette E."/>
            <person name="Bhattarai S.K."/>
            <person name="Schneider J."/>
            <person name="Kim Y.G."/>
            <person name="Reddy S."/>
            <person name="Caballero S."/>
            <person name="Felix C."/>
            <person name="Cornacchione L."/>
            <person name="Hendrickson J."/>
            <person name="Watson A.R."/>
            <person name="Minot S.S."/>
            <person name="Greenfield N."/>
            <person name="Schopf L."/>
            <person name="Szabady R."/>
            <person name="Patarroyo J."/>
            <person name="Smith W."/>
            <person name="Harrison P."/>
            <person name="Kuijper E.J."/>
            <person name="Kelly C.P."/>
            <person name="Olle B."/>
            <person name="Bobilev D."/>
            <person name="Silber J.L."/>
            <person name="Bucci V."/>
            <person name="Roberts B."/>
            <person name="Faith J."/>
            <person name="Norman J.M."/>
        </authorList>
    </citation>
    <scope>NUCLEOTIDE SEQUENCE</scope>
    <source>
        <strain evidence="2">VE303-04</strain>
    </source>
</reference>
<accession>A0AAW5EXX5</accession>